<evidence type="ECO:0000259" key="2">
    <source>
        <dbReference type="Pfam" id="PF00326"/>
    </source>
</evidence>
<dbReference type="GO" id="GO:0004252">
    <property type="term" value="F:serine-type endopeptidase activity"/>
    <property type="evidence" value="ECO:0007669"/>
    <property type="project" value="TreeGrafter"/>
</dbReference>
<dbReference type="InterPro" id="IPR011042">
    <property type="entry name" value="6-blade_b-propeller_TolB-like"/>
</dbReference>
<name>A0A059G2N3_9PROT</name>
<dbReference type="Pfam" id="PF00326">
    <property type="entry name" value="Peptidase_S9"/>
    <property type="match status" value="1"/>
</dbReference>
<evidence type="ECO:0000313" key="4">
    <source>
        <dbReference type="Proteomes" id="UP000024942"/>
    </source>
</evidence>
<organism evidence="3 4">
    <name type="scientific">Hyphomonas oceanitis SCH89</name>
    <dbReference type="NCBI Taxonomy" id="1280953"/>
    <lineage>
        <taxon>Bacteria</taxon>
        <taxon>Pseudomonadati</taxon>
        <taxon>Pseudomonadota</taxon>
        <taxon>Alphaproteobacteria</taxon>
        <taxon>Hyphomonadales</taxon>
        <taxon>Hyphomonadaceae</taxon>
        <taxon>Hyphomonas</taxon>
    </lineage>
</organism>
<dbReference type="PANTHER" id="PTHR42776">
    <property type="entry name" value="SERINE PEPTIDASE S9 FAMILY MEMBER"/>
    <property type="match status" value="1"/>
</dbReference>
<comment type="caution">
    <text evidence="3">The sequence shown here is derived from an EMBL/GenBank/DDBJ whole genome shotgun (WGS) entry which is preliminary data.</text>
</comment>
<evidence type="ECO:0000256" key="1">
    <source>
        <dbReference type="ARBA" id="ARBA00022801"/>
    </source>
</evidence>
<keyword evidence="4" id="KW-1185">Reference proteome</keyword>
<proteinExistence type="predicted"/>
<dbReference type="PROSITE" id="PS51257">
    <property type="entry name" value="PROKAR_LIPOPROTEIN"/>
    <property type="match status" value="1"/>
</dbReference>
<dbReference type="GO" id="GO:0006508">
    <property type="term" value="P:proteolysis"/>
    <property type="evidence" value="ECO:0007669"/>
    <property type="project" value="InterPro"/>
</dbReference>
<sequence length="720" mass="78191">MASIKHPNICSRILLVLPALFLLASCTIIAGPGLAQDKPEITIEDVVHRGRPPLATVGWLGSDRLYAQMRSPTGETSFRALQQNGPTGADLSAGFDDESAGQGTYRRVSISPGGAWLISHIDGKWRLLNSATQTQATLEVPEPPSEIEGNFAWHKADWADDARRVAISEMYDGRRRQNAMVRTKTVNGVRLEETAPVSDEVFVQATRVIAVDIVDSNSIGSWIFSGCTSAGQSFSPGPELYVTLTCFEDAVPHTKLIRIDLETGASQEIFRANAILQDSHPRLSPDGRLIAFALNDDDSNWAGFMDLAILDASTGEIIRRLRPAANQGLTPSNDYFWSDDGGAVYVRARAAGLDEVWSLALTGDHRRLAGGERRRYGMSLSPDRSMLSYTTVDGYGYRDVRTVDVATGEEAIYAVIDDPAADFDLGHWEQIEWTSDNGIRPKGWLIRPSGFDPEKRYPLFVYVHGNGTGSDLYLDGAFTGSVSGGPLEWHALAALGYVVFVPDYRMSGNYGPGPIRQSLTEHLDGAVYDSRDVISGVKYVVSLGSIDPNRIAVMGHSAGGTRTFKALTDEPGLFAAAILNDSSPLDLRSVLQAASSGSRTGSDFNRFLRSLLGPEISDDPEPYKANYVLDAVKIRTPTLILRGGYGGAVSPTQYASHEQAFTLIRQSGVPAKYITFLDEGHTYTTPEAALVAFDLVMEWLAEHMPLPSGDPDSVAPKRGQ</sequence>
<keyword evidence="1" id="KW-0378">Hydrolase</keyword>
<dbReference type="PATRIC" id="fig|1280953.3.peg.3814"/>
<feature type="domain" description="Peptidase S9 prolyl oligopeptidase catalytic" evidence="2">
    <location>
        <begin position="490"/>
        <end position="704"/>
    </location>
</feature>
<dbReference type="EMBL" id="ARYL01000053">
    <property type="protein sequence ID" value="KDA00738.1"/>
    <property type="molecule type" value="Genomic_DNA"/>
</dbReference>
<dbReference type="SUPFAM" id="SSF53474">
    <property type="entry name" value="alpha/beta-Hydrolases"/>
    <property type="match status" value="1"/>
</dbReference>
<dbReference type="InterPro" id="IPR029058">
    <property type="entry name" value="AB_hydrolase_fold"/>
</dbReference>
<dbReference type="eggNOG" id="COG1506">
    <property type="taxonomic scope" value="Bacteria"/>
</dbReference>
<gene>
    <name evidence="3" type="ORF">HOC_19071</name>
</gene>
<dbReference type="RefSeq" id="WP_035541510.1">
    <property type="nucleotide sequence ID" value="NZ_ARYL01000053.1"/>
</dbReference>
<dbReference type="SUPFAM" id="SSF82171">
    <property type="entry name" value="DPP6 N-terminal domain-like"/>
    <property type="match status" value="1"/>
</dbReference>
<dbReference type="OrthoDB" id="9806163at2"/>
<dbReference type="InterPro" id="IPR001375">
    <property type="entry name" value="Peptidase_S9_cat"/>
</dbReference>
<dbReference type="PANTHER" id="PTHR42776:SF27">
    <property type="entry name" value="DIPEPTIDYL PEPTIDASE FAMILY MEMBER 6"/>
    <property type="match status" value="1"/>
</dbReference>
<dbReference type="Proteomes" id="UP000024942">
    <property type="component" value="Unassembled WGS sequence"/>
</dbReference>
<dbReference type="Gene3D" id="2.120.10.30">
    <property type="entry name" value="TolB, C-terminal domain"/>
    <property type="match status" value="1"/>
</dbReference>
<protein>
    <submittedName>
        <fullName evidence="3">Peptidase S9 prolyl oligopeptidase active site domain-containing protein</fullName>
    </submittedName>
</protein>
<dbReference type="Gene3D" id="3.40.50.1820">
    <property type="entry name" value="alpha/beta hydrolase"/>
    <property type="match status" value="1"/>
</dbReference>
<reference evidence="3 4" key="1">
    <citation type="journal article" date="2014" name="Antonie Van Leeuwenhoek">
        <title>Hyphomonas beringensis sp. nov. and Hyphomonas chukchiensis sp. nov., isolated from surface seawater of the Bering Sea and Chukchi Sea.</title>
        <authorList>
            <person name="Li C."/>
            <person name="Lai Q."/>
            <person name="Li G."/>
            <person name="Dong C."/>
            <person name="Wang J."/>
            <person name="Liao Y."/>
            <person name="Shao Z."/>
        </authorList>
    </citation>
    <scope>NUCLEOTIDE SEQUENCE [LARGE SCALE GENOMIC DNA]</scope>
    <source>
        <strain evidence="3 4">SCH89</strain>
    </source>
</reference>
<accession>A0A059G2N3</accession>
<dbReference type="AlphaFoldDB" id="A0A059G2N3"/>
<dbReference type="STRING" id="1280953.HOC_19071"/>
<evidence type="ECO:0000313" key="3">
    <source>
        <dbReference type="EMBL" id="KDA00738.1"/>
    </source>
</evidence>